<dbReference type="Pfam" id="PF01535">
    <property type="entry name" value="PPR"/>
    <property type="match status" value="2"/>
</dbReference>
<dbReference type="InterPro" id="IPR002885">
    <property type="entry name" value="PPR_rpt"/>
</dbReference>
<keyword evidence="4" id="KW-0489">Methyltransferase</keyword>
<keyword evidence="3" id="KW-0175">Coiled coil</keyword>
<feature type="repeat" description="PPR" evidence="2">
    <location>
        <begin position="254"/>
        <end position="288"/>
    </location>
</feature>
<feature type="coiled-coil region" evidence="3">
    <location>
        <begin position="194"/>
        <end position="225"/>
    </location>
</feature>
<keyword evidence="5" id="KW-1185">Reference proteome</keyword>
<evidence type="ECO:0000256" key="3">
    <source>
        <dbReference type="SAM" id="Coils"/>
    </source>
</evidence>
<sequence>MLPFSPSRFRLLRRRPLFALSDRRSPTASIPLSSSSSLFSDFSNSPFFPLPSHLFSSATSSTTTISDSSDHKDLNYIASTHTQDSLIYVLKKLSKMPQKALTFFNLATTQYGLRPGPAAYDLMLRILAHKDHMADFWAFLISMQKHGHVLDESSYSVVLSSFKQQKLAAEAAALTKFYSRAAEESSIDIAVKSAAEVLLDAEQWNKELEKKLEDLRLSLSEYSVAKILLEVRNFPIKALGFFRWAAQMPDYEHGSVAYNAMSRVLVRQESIGEFWSFLKEMKEKGYNMDIDTYVKLTRQFLKRKMMTDVVQLYEFMMDGPYMPAIQDCGMLLRQISLSPIPDLDLVYRVVKKYEAAGYSLSKVVYDGIHRSLTSIGKFEEAVQIMKKMRENGFEPDNITYSQLVHGLCKAKRLDEASKVLEEMEEGGCEPDLKTWTVLIQGHCSAGEVDRALECLAKLIEKKLETDADLLDVLVKGLCSKNRRDSAYKLLVEMVDNARVRPWQATYKFLIQELLAAGKLEEALKLLSSMKTFNFPPFAEPFSPFLSKSGTTEDAKEFLKILSAKTYPSVATYLNLFKCFFEQGRYPEAQDLLFKCPHHIRKHEDISKLFGSIK</sequence>
<dbReference type="GO" id="GO:0008380">
    <property type="term" value="P:RNA splicing"/>
    <property type="evidence" value="ECO:0007669"/>
    <property type="project" value="InterPro"/>
</dbReference>
<name>A0A2I0BEE5_9ASPA</name>
<reference evidence="4 5" key="1">
    <citation type="journal article" date="2017" name="Nature">
        <title>The Apostasia genome and the evolution of orchids.</title>
        <authorList>
            <person name="Zhang G.Q."/>
            <person name="Liu K.W."/>
            <person name="Li Z."/>
            <person name="Lohaus R."/>
            <person name="Hsiao Y.Y."/>
            <person name="Niu S.C."/>
            <person name="Wang J.Y."/>
            <person name="Lin Y.C."/>
            <person name="Xu Q."/>
            <person name="Chen L.J."/>
            <person name="Yoshida K."/>
            <person name="Fujiwara S."/>
            <person name="Wang Z.W."/>
            <person name="Zhang Y.Q."/>
            <person name="Mitsuda N."/>
            <person name="Wang M."/>
            <person name="Liu G.H."/>
            <person name="Pecoraro L."/>
            <person name="Huang H.X."/>
            <person name="Xiao X.J."/>
            <person name="Lin M."/>
            <person name="Wu X.Y."/>
            <person name="Wu W.L."/>
            <person name="Chen Y.Y."/>
            <person name="Chang S.B."/>
            <person name="Sakamoto S."/>
            <person name="Ohme-Takagi M."/>
            <person name="Yagi M."/>
            <person name="Zeng S.J."/>
            <person name="Shen C.Y."/>
            <person name="Yeh C.M."/>
            <person name="Luo Y.B."/>
            <person name="Tsai W.C."/>
            <person name="Van de Peer Y."/>
            <person name="Liu Z.J."/>
        </authorList>
    </citation>
    <scope>NUCLEOTIDE SEQUENCE [LARGE SCALE GENOMIC DNA]</scope>
    <source>
        <strain evidence="5">cv. Shenzhen</strain>
        <tissue evidence="4">Stem</tissue>
    </source>
</reference>
<evidence type="ECO:0000313" key="5">
    <source>
        <dbReference type="Proteomes" id="UP000236161"/>
    </source>
</evidence>
<dbReference type="NCBIfam" id="TIGR00756">
    <property type="entry name" value="PPR"/>
    <property type="match status" value="3"/>
</dbReference>
<dbReference type="OrthoDB" id="185373at2759"/>
<feature type="repeat" description="PPR" evidence="2">
    <location>
        <begin position="502"/>
        <end position="536"/>
    </location>
</feature>
<dbReference type="PROSITE" id="PS51375">
    <property type="entry name" value="PPR"/>
    <property type="match status" value="5"/>
</dbReference>
<accession>A0A2I0BEE5</accession>
<dbReference type="PANTHER" id="PTHR47003">
    <property type="entry name" value="OS01G0970900 PROTEIN"/>
    <property type="match status" value="1"/>
</dbReference>
<feature type="repeat" description="PPR" evidence="2">
    <location>
        <begin position="431"/>
        <end position="465"/>
    </location>
</feature>
<organism evidence="4 5">
    <name type="scientific">Apostasia shenzhenica</name>
    <dbReference type="NCBI Taxonomy" id="1088818"/>
    <lineage>
        <taxon>Eukaryota</taxon>
        <taxon>Viridiplantae</taxon>
        <taxon>Streptophyta</taxon>
        <taxon>Embryophyta</taxon>
        <taxon>Tracheophyta</taxon>
        <taxon>Spermatophyta</taxon>
        <taxon>Magnoliopsida</taxon>
        <taxon>Liliopsida</taxon>
        <taxon>Asparagales</taxon>
        <taxon>Orchidaceae</taxon>
        <taxon>Apostasioideae</taxon>
        <taxon>Apostasia</taxon>
    </lineage>
</organism>
<protein>
    <submittedName>
        <fullName evidence="4">Pentatricopeptide repeat-containing protein</fullName>
        <ecNumber evidence="4">2.1.1.204</ecNumber>
    </submittedName>
</protein>
<dbReference type="EMBL" id="KZ451887">
    <property type="protein sequence ID" value="PKA66159.1"/>
    <property type="molecule type" value="Genomic_DNA"/>
</dbReference>
<dbReference type="PANTHER" id="PTHR47003:SF2">
    <property type="entry name" value="OS01G0970900 PROTEIN"/>
    <property type="match status" value="1"/>
</dbReference>
<evidence type="ECO:0000256" key="1">
    <source>
        <dbReference type="ARBA" id="ARBA00022737"/>
    </source>
</evidence>
<dbReference type="GO" id="GO:0008168">
    <property type="term" value="F:methyltransferase activity"/>
    <property type="evidence" value="ECO:0007669"/>
    <property type="project" value="UniProtKB-KW"/>
</dbReference>
<feature type="repeat" description="PPR" evidence="2">
    <location>
        <begin position="396"/>
        <end position="430"/>
    </location>
</feature>
<dbReference type="InterPro" id="IPR011990">
    <property type="entry name" value="TPR-like_helical_dom_sf"/>
</dbReference>
<feature type="repeat" description="PPR" evidence="2">
    <location>
        <begin position="361"/>
        <end position="395"/>
    </location>
</feature>
<dbReference type="GO" id="GO:0032259">
    <property type="term" value="P:methylation"/>
    <property type="evidence" value="ECO:0007669"/>
    <property type="project" value="UniProtKB-KW"/>
</dbReference>
<evidence type="ECO:0000256" key="2">
    <source>
        <dbReference type="PROSITE-ProRule" id="PRU00708"/>
    </source>
</evidence>
<dbReference type="AlphaFoldDB" id="A0A2I0BEE5"/>
<dbReference type="SUPFAM" id="SSF48452">
    <property type="entry name" value="TPR-like"/>
    <property type="match status" value="1"/>
</dbReference>
<dbReference type="Gene3D" id="1.25.40.10">
    <property type="entry name" value="Tetratricopeptide repeat domain"/>
    <property type="match status" value="4"/>
</dbReference>
<dbReference type="STRING" id="1088818.A0A2I0BEE5"/>
<dbReference type="EC" id="2.1.1.204" evidence="4"/>
<dbReference type="InterPro" id="IPR044578">
    <property type="entry name" value="BIR6-like"/>
</dbReference>
<dbReference type="Pfam" id="PF12854">
    <property type="entry name" value="PPR_1"/>
    <property type="match status" value="2"/>
</dbReference>
<keyword evidence="1" id="KW-0677">Repeat</keyword>
<evidence type="ECO:0000313" key="4">
    <source>
        <dbReference type="EMBL" id="PKA66159.1"/>
    </source>
</evidence>
<proteinExistence type="predicted"/>
<keyword evidence="4" id="KW-0808">Transferase</keyword>
<dbReference type="Proteomes" id="UP000236161">
    <property type="component" value="Unassembled WGS sequence"/>
</dbReference>
<gene>
    <name evidence="4" type="ORF">AXF42_Ash018449</name>
</gene>